<dbReference type="NCBIfam" id="NF003417">
    <property type="entry name" value="PRK04813.1"/>
    <property type="match status" value="5"/>
</dbReference>
<dbReference type="Gene3D" id="3.30.300.30">
    <property type="match status" value="5"/>
</dbReference>
<accession>S4XSB3</accession>
<dbReference type="Gene3D" id="3.40.50.1820">
    <property type="entry name" value="alpha/beta hydrolase"/>
    <property type="match status" value="1"/>
</dbReference>
<dbReference type="Pfam" id="PF05050">
    <property type="entry name" value="Methyltransf_21"/>
    <property type="match status" value="1"/>
</dbReference>
<dbReference type="GO" id="GO:0005829">
    <property type="term" value="C:cytosol"/>
    <property type="evidence" value="ECO:0007669"/>
    <property type="project" value="TreeGrafter"/>
</dbReference>
<dbReference type="Pfam" id="PF00501">
    <property type="entry name" value="AMP-binding"/>
    <property type="match status" value="3"/>
</dbReference>
<evidence type="ECO:0000256" key="5">
    <source>
        <dbReference type="ARBA" id="ARBA00022737"/>
    </source>
</evidence>
<dbReference type="PROSITE" id="PS50075">
    <property type="entry name" value="CARRIER"/>
    <property type="match status" value="3"/>
</dbReference>
<dbReference type="SUPFAM" id="SSF53335">
    <property type="entry name" value="S-adenosyl-L-methionine-dependent methyltransferases"/>
    <property type="match status" value="2"/>
</dbReference>
<dbReference type="SMART" id="SM00824">
    <property type="entry name" value="PKS_TE"/>
    <property type="match status" value="1"/>
</dbReference>
<dbReference type="eggNOG" id="COG1020">
    <property type="taxonomic scope" value="Bacteria"/>
</dbReference>
<dbReference type="Gene3D" id="3.30.559.10">
    <property type="entry name" value="Chloramphenicol acetyltransferase-like domain"/>
    <property type="match status" value="2"/>
</dbReference>
<dbReference type="GO" id="GO:0009403">
    <property type="term" value="P:toxin biosynthetic process"/>
    <property type="evidence" value="ECO:0007669"/>
    <property type="project" value="UniProtKB-ARBA"/>
</dbReference>
<dbReference type="Gene3D" id="2.30.38.10">
    <property type="entry name" value="Luciferase, Domain 3"/>
    <property type="match status" value="3"/>
</dbReference>
<dbReference type="FunFam" id="2.30.38.10:FF:000001">
    <property type="entry name" value="Non-ribosomal peptide synthetase PvdI"/>
    <property type="match status" value="3"/>
</dbReference>
<dbReference type="InterPro" id="IPR010071">
    <property type="entry name" value="AA_adenyl_dom"/>
</dbReference>
<dbReference type="Gene3D" id="3.40.50.980">
    <property type="match status" value="6"/>
</dbReference>
<dbReference type="InterPro" id="IPR013217">
    <property type="entry name" value="Methyltransf_12"/>
</dbReference>
<dbReference type="InterPro" id="IPR000873">
    <property type="entry name" value="AMP-dep_synth/lig_dom"/>
</dbReference>
<dbReference type="Gene3D" id="3.40.50.150">
    <property type="entry name" value="Vaccinia Virus protein VP39"/>
    <property type="match status" value="2"/>
</dbReference>
<dbReference type="InterPro" id="IPR009081">
    <property type="entry name" value="PP-bd_ACP"/>
</dbReference>
<dbReference type="Pfam" id="PF00975">
    <property type="entry name" value="Thioesterase"/>
    <property type="match status" value="1"/>
</dbReference>
<dbReference type="InterPro" id="IPR020802">
    <property type="entry name" value="TesA-like"/>
</dbReference>
<evidence type="ECO:0000313" key="8">
    <source>
        <dbReference type="Proteomes" id="UP000014803"/>
    </source>
</evidence>
<dbReference type="InterPro" id="IPR023213">
    <property type="entry name" value="CAT-like_dom_sf"/>
</dbReference>
<dbReference type="PANTHER" id="PTHR45527:SF1">
    <property type="entry name" value="FATTY ACID SYNTHASE"/>
    <property type="match status" value="1"/>
</dbReference>
<gene>
    <name evidence="7" type="ORF">SCE1572_13245</name>
</gene>
<reference evidence="7 8" key="1">
    <citation type="journal article" date="2013" name="Sci. Rep.">
        <title>Extraordinary expansion of a Sorangium cellulosum genome from an alkaline milieu.</title>
        <authorList>
            <person name="Han K."/>
            <person name="Li Z.F."/>
            <person name="Peng R."/>
            <person name="Zhu L.P."/>
            <person name="Zhou T."/>
            <person name="Wang L.G."/>
            <person name="Li S.G."/>
            <person name="Zhang X.B."/>
            <person name="Hu W."/>
            <person name="Wu Z.H."/>
            <person name="Qin N."/>
            <person name="Li Y.Z."/>
        </authorList>
    </citation>
    <scope>NUCLEOTIDE SEQUENCE [LARGE SCALE GENOMIC DNA]</scope>
    <source>
        <strain evidence="7 8">So0157-2</strain>
    </source>
</reference>
<dbReference type="Gene3D" id="1.10.1200.10">
    <property type="entry name" value="ACP-like"/>
    <property type="match status" value="3"/>
</dbReference>
<dbReference type="SUPFAM" id="SSF56801">
    <property type="entry name" value="Acetyl-CoA synthetase-like"/>
    <property type="match status" value="3"/>
</dbReference>
<dbReference type="Pfam" id="PF13193">
    <property type="entry name" value="AMP-binding_C"/>
    <property type="match status" value="1"/>
</dbReference>
<dbReference type="FunFam" id="3.40.50.12780:FF:000012">
    <property type="entry name" value="Non-ribosomal peptide synthetase"/>
    <property type="match status" value="3"/>
</dbReference>
<dbReference type="GO" id="GO:0031177">
    <property type="term" value="F:phosphopantetheine binding"/>
    <property type="evidence" value="ECO:0007669"/>
    <property type="project" value="InterPro"/>
</dbReference>
<feature type="domain" description="Carrier" evidence="6">
    <location>
        <begin position="3309"/>
        <end position="3384"/>
    </location>
</feature>
<dbReference type="PANTHER" id="PTHR45527">
    <property type="entry name" value="NONRIBOSOMAL PEPTIDE SYNTHETASE"/>
    <property type="match status" value="1"/>
</dbReference>
<dbReference type="PROSITE" id="PS00455">
    <property type="entry name" value="AMP_BINDING"/>
    <property type="match status" value="3"/>
</dbReference>
<dbReference type="InterPro" id="IPR029058">
    <property type="entry name" value="AB_hydrolase_fold"/>
</dbReference>
<dbReference type="CDD" id="cd17651">
    <property type="entry name" value="A_NRPS_VisG_like"/>
    <property type="match status" value="1"/>
</dbReference>
<dbReference type="Pfam" id="PF00668">
    <property type="entry name" value="Condensation"/>
    <property type="match status" value="2"/>
</dbReference>
<dbReference type="SUPFAM" id="SSF47336">
    <property type="entry name" value="ACP-like"/>
    <property type="match status" value="3"/>
</dbReference>
<dbReference type="InterPro" id="IPR001031">
    <property type="entry name" value="Thioesterase"/>
</dbReference>
<evidence type="ECO:0000313" key="7">
    <source>
        <dbReference type="EMBL" id="AGP35404.1"/>
    </source>
</evidence>
<sequence length="3675" mass="402569">MGLCVERSVEMVVGIVSILKAGGAYVPLDPSHPAERLGFMLEDARPGVLLTHSALAGRLPEHAVTTLYLDEEGATLPAACEDNAPSRARREHLAYVMYTSGSTGKPKGTLVEHGHVVRLFRATETWFGFGERDVWTLFHSYAFDFSVWEMWGALLYGGRLVVVAFEVSRCPEAFHGLLREQGVTVLNQTPSAFRQLLVADGAYAGQPELPLRLVIFGGEALDVSSLAPWFARHGEQAPRLVNMYGITETTVHVTYLPLSPRDAGGAGGSPIGRPLPDLQAYVLDRAGALLPIGVAGELYVGGPGLARGYLNRPELTAERFIADPFSASPGRRLYRTGDRCRWLPDGTLEYLGRADHQVKVRGHRVELGEIESTLRRHPAVQEAVAAVREDVSGDQRIVAYVTPDPEQAAHLLRLFRLQREGRLSGRSTHELPNGMVIVHQNRSETEFLYQEIFSSGTYLKHGIALPSGAIVFDVGANIGLFSLFAHARCEGAVVYAFEPIPPLFEALRINLDLHGVDARLFEYGLASDARQDVFTYYPGNSVISGRFADAEETRRIVKAFLRNQRRALGQACSEEELEEIVAQRLSTEQFSCTLRRLSDVIREHGVERIDLLKIDVEKSELDVLAGIDDDDFEKIGQIVVEVHDIDGRLSRISALLEEHGYEITVEQTPILADTGLYDVYARRTSLALHGPAATLGGPGAERVPAWSSPSKLADDLRQFLKKVLPDPMMPSSFVVLDALPLTSNGKIDRKVLPAPSPARSERGDGFIAPRSQVEELVSDLYAEVLRLDRVGALDDFFALGGHSLLATQLLSRVRSSFAVELPLRALFEAPTVAELSARVEDACRRDAPPRPSLGAVARGTDPPLSFAQQRLWFLDQLVPNNAFYNVPMAVRLEGPLDVPALERSLLEVVRRHGALRTTFPAAEGKARQVIDPEPPLQMLQVIDLGELLGPAQDEEVQRRAEEEAARPLSLAKGPLLRATLLRLSDRAHVLLFTAHHIVSDGWSMGVFLRESSALYEAFSAGRPSPLPDLPIQYADYALWQRQWLSGELLQAQLAYWKQQLAGAPSALSLPTDRPRPAMQTYRGAALRLELPAALVARLRDLGRRHRVTLFMTLLSAFKVLLSRYAGQDDIVVGAPIAGRTHVETEGLIGFFVNTLVLRTDLSGDPAFVELLGRVREVTLGAYAHQDLPFERLVEELAPERDLSRSPLFQVMLVLQNAPLPEASLGGVKLLPLYVQGTTAKRDLTLSLQETESGLVGELEYATDLFDAATIARMAGHFRTLLGSVAEAPGRRISELSLLSPDERHEVIEAWNDTAAEYPDGRCIHALIEEQVERTPDAVAVVFEQRVLSYRELNRRANQLAHRLQSLGVGPDVLVGLCVERSIEMVVGLLGILKAGGAYVPLDPSYPSERLAFMLQDAGGTLLLTQERLAGILPRHGARRLSLDAEGESLAGERTDNPVSGAGPDSLAYVIYTSGSSGTPKGVMIPHRGLVNYLAWCTDAYRVAEGRGALIHSSLGFDLTVTGLFSPLLAGGRVVLVADTEEALVEALRREEGLSLVKLTPAHLTLLGHLLPAGEAAGRTGALVIGGEALTWDQLSFFQQHAPRTRLINEYGPTETVVGCCAYEVAGGASATGAVPIGRPIANTRAYVLDDGLSPVPIGVVGELYIGGAGVARGYIHRPELTAERFVPDPFQERGGARMYRTGDLCRWRPDGLLEYVGRRDHQVKIRGYRIELEEIEAVLRQHEGVREAAVLVRESAPGDRRLVAYVAAVEPEQPPAELDSVTRATQVSEWNAVFDDSYRRPAPDHDPTFNTQGWNSSYTQEPIPREVMRAWRDHTVQRILTLAPARVWEIGCGTGLLLFAVAPRCSVYLGTDFSRAALDLLRPTVERLGLDHVALARREASDFNGMEARQFDAVILNSTVQYFPDQAYLRAVLQGAVRAVVPGGFVFVGDVRSLPLLDAFHASVELYRAPPELPLAALGERVRQRMLAESELVLDPEYFHDICPEIPGLSHAEIAIKRGRGDDEMLRYRYDVVLHVGEARAPVPIAASKAWTEVGGDLAGLERWLVEARAESAEVLAIPNARVYADHQALGRLGAVDGEATAGALSRRAALAATAAVGPEALFALGERLGYAVRATWSRARPPDHIDVLFEPAGPEAGRRPWTSGYPPHGARSGLPRANQPLRARQAQSLIPSLRAHVQETLPAFMMPAAFVELGRLPLTPNGKVDRDALPAPELLRPEQEGGLVAPRTPVEELMTGLFAEVLRRDRVSLSDDFFALGGHSLLATQLISRLRSSFAVELPVRALFEAPTALALAARVEAARRLGAPLPPPLEPRERGSELPLSFAQQRLWFLEQMQPDSALYNIPFAVRLEGPLDVAALERSFFEIVRRHEALRTTFPSRRGQPRQVIAGEPSFSLPICDLTALPVPEQEAEVRRRAEEDADRPFSLAEGPLLRAALLRRSERAHVLLVSLHHIVSDGWSTGVLVRELCSLYEAFSAGRPGALPELPVQVADHALWQRQWLSGDVLEAQLAYWRRQLGGAPPLLALPTDRPRPPLKSYRGAARPVTLRPELCAALRALGRGHNVTLFMILLAALKVLLSRYAGQEDIVVGTPIAGRNQVEIEGLIGFFVNTLALRTDLSGEPTFLELLARVREVTLEAYAHQELPFEKLVEELAPARDLGRSPLFQVMFVLQNAPSPELRLGEARLSPLPLATTTAKFDLLLSLEEGDQGLMGSVEYATDLFEDATIARMISDLQTLLEAIVKEPERSIGELSLVTPEERRRLLWAWNDTKIERPQDPCVHELLEAQVERTPDALAVQLGGEQLSYRELNRRANRLAHHLRSLGVGPGALVGLCVERSPAAMVALLGVLKAGGAYVPIDPSYPGARIAAMLEDATAPVVLTQASLAPRLPPSGASIVCLDTDGERWSRAPEDNPAPITTPDELAYVLYTSGSTGEPKGVAMPHRPLANLLFWQLRSFGHPGAARTLQFASMSFDVSFQEIFSTWSSGGALVLLGDDDRRDPSRLLHWLDELSVERAYLPPVMLQQVAEAAAREGRAPRALREITTAGEQLIVTRAIADLLAALPGCSLQNHYGPTEAHVVTAFTLPERPELGPAPIGRPIDNVRIHLLDRHLEPVPIGVAGELYIGGACLARGYWRRPELTRQRFLPDPHGGEPGARLYRTGDLARYRPDGSIEFLGRVDRQVKLRGFRIELGEIDAALTRHPDVHEAAVVLREDAPGDRHLVAYMVPRGAAKATAEVRSHLQGELPTYMIPAAFVWLEAMPLTSNGKLDRGALPAPGAAQIERDALLAPRDTLELELVRIWEELLNVRPVGVRDDFFALGGHSLLAAQLMARIHERFGQAFPLSTLFQGSTVEALAQRLRERARPRPWAPLITIQPAGVGRPFFCVHPGGGNVLCYADLARHLGEDRPFYGFQARGIEDDQQPHHRIEDMAAQYVEALRAVQPEGPYLLGGWSLGGHVAFEMAHQLLRDGQRVDLLAILDSSASGPAASPPEPAEDDVRILVELARGFEVSISDDYLRGLGPDDQVGYLVDCIVRQSLLPPGFSVLEARRIARLVRASVQALERYAPRLYPERITLFRASEQPAPPALEGAQPALLDPTAGWRELSPHPVEVHEVPGTHHTMVREPHVRILASRLRRCLLAVDPLPSGVTQAAA</sequence>
<dbReference type="InterPro" id="IPR045851">
    <property type="entry name" value="AMP-bd_C_sf"/>
</dbReference>
<dbReference type="SUPFAM" id="SSF53474">
    <property type="entry name" value="alpha/beta-Hydrolases"/>
    <property type="match status" value="1"/>
</dbReference>
<evidence type="ECO:0000259" key="6">
    <source>
        <dbReference type="PROSITE" id="PS50075"/>
    </source>
</evidence>
<dbReference type="STRING" id="1254432.SCE1572_13245"/>
<dbReference type="SMART" id="SM00823">
    <property type="entry name" value="PKS_PP"/>
    <property type="match status" value="3"/>
</dbReference>
<dbReference type="PROSITE" id="PS00012">
    <property type="entry name" value="PHOSPHOPANTETHEINE"/>
    <property type="match status" value="2"/>
</dbReference>
<dbReference type="CDD" id="cd17643">
    <property type="entry name" value="A_NRPS_Cytc1-like"/>
    <property type="match status" value="1"/>
</dbReference>
<dbReference type="InterPro" id="IPR025110">
    <property type="entry name" value="AMP-bd_C"/>
</dbReference>
<dbReference type="KEGG" id="scu:SCE1572_13245"/>
<dbReference type="FunFam" id="3.30.559.10:FF:000012">
    <property type="entry name" value="Non-ribosomal peptide synthetase"/>
    <property type="match status" value="2"/>
</dbReference>
<dbReference type="FunFam" id="3.40.50.980:FF:000002">
    <property type="entry name" value="Enterobactin synthetase component F"/>
    <property type="match status" value="1"/>
</dbReference>
<name>S4XSB3_SORCE</name>
<keyword evidence="5" id="KW-0677">Repeat</keyword>
<dbReference type="GO" id="GO:0043041">
    <property type="term" value="P:amino acid activation for nonribosomal peptide biosynthetic process"/>
    <property type="evidence" value="ECO:0007669"/>
    <property type="project" value="TreeGrafter"/>
</dbReference>
<dbReference type="InterPro" id="IPR020845">
    <property type="entry name" value="AMP-binding_CS"/>
</dbReference>
<dbReference type="FunFam" id="3.40.50.980:FF:000001">
    <property type="entry name" value="Non-ribosomal peptide synthetase"/>
    <property type="match status" value="2"/>
</dbReference>
<dbReference type="NCBIfam" id="TIGR01444">
    <property type="entry name" value="fkbM_fam"/>
    <property type="match status" value="1"/>
</dbReference>
<proteinExistence type="inferred from homology"/>
<dbReference type="GO" id="GO:0072330">
    <property type="term" value="P:monocarboxylic acid biosynthetic process"/>
    <property type="evidence" value="ECO:0007669"/>
    <property type="project" value="UniProtKB-ARBA"/>
</dbReference>
<comment type="similarity">
    <text evidence="2">Belongs to the ATP-dependent AMP-binding enzyme family.</text>
</comment>
<dbReference type="HOGENOM" id="CLU_224506_0_0_7"/>
<dbReference type="InterPro" id="IPR006342">
    <property type="entry name" value="FkbM_mtfrase"/>
</dbReference>
<dbReference type="FunFam" id="3.30.300.30:FF:000010">
    <property type="entry name" value="Enterobactin synthetase component F"/>
    <property type="match status" value="1"/>
</dbReference>
<evidence type="ECO:0000256" key="1">
    <source>
        <dbReference type="ARBA" id="ARBA00001957"/>
    </source>
</evidence>
<evidence type="ECO:0000256" key="4">
    <source>
        <dbReference type="ARBA" id="ARBA00022553"/>
    </source>
</evidence>
<comment type="cofactor">
    <cofactor evidence="1">
        <name>pantetheine 4'-phosphate</name>
        <dbReference type="ChEBI" id="CHEBI:47942"/>
    </cofactor>
</comment>
<dbReference type="NCBIfam" id="TIGR01733">
    <property type="entry name" value="AA-adenyl-dom"/>
    <property type="match status" value="3"/>
</dbReference>
<keyword evidence="4" id="KW-0597">Phosphoprotein</keyword>
<dbReference type="InterPro" id="IPR036736">
    <property type="entry name" value="ACP-like_sf"/>
</dbReference>
<dbReference type="CDD" id="cd02440">
    <property type="entry name" value="AdoMet_MTases"/>
    <property type="match status" value="1"/>
</dbReference>
<dbReference type="Pfam" id="PF00550">
    <property type="entry name" value="PP-binding"/>
    <property type="match status" value="3"/>
</dbReference>
<keyword evidence="3" id="KW-0596">Phosphopantetheine</keyword>
<dbReference type="InterPro" id="IPR001242">
    <property type="entry name" value="Condensation_dom"/>
</dbReference>
<dbReference type="InterPro" id="IPR029063">
    <property type="entry name" value="SAM-dependent_MTases_sf"/>
</dbReference>
<dbReference type="CDD" id="cd19531">
    <property type="entry name" value="LCL_NRPS-like"/>
    <property type="match status" value="2"/>
</dbReference>
<dbReference type="FunFam" id="1.10.1200.10:FF:000016">
    <property type="entry name" value="Non-ribosomal peptide synthase"/>
    <property type="match status" value="2"/>
</dbReference>
<dbReference type="FunFam" id="1.10.1200.10:FF:000005">
    <property type="entry name" value="Nonribosomal peptide synthetase 1"/>
    <property type="match status" value="1"/>
</dbReference>
<dbReference type="Proteomes" id="UP000014803">
    <property type="component" value="Chromosome"/>
</dbReference>
<protein>
    <recommendedName>
        <fullName evidence="6">Carrier domain-containing protein</fullName>
    </recommendedName>
</protein>
<dbReference type="GO" id="GO:0003824">
    <property type="term" value="F:catalytic activity"/>
    <property type="evidence" value="ECO:0007669"/>
    <property type="project" value="InterPro"/>
</dbReference>
<feature type="domain" description="Carrier" evidence="6">
    <location>
        <begin position="2246"/>
        <end position="2321"/>
    </location>
</feature>
<organism evidence="7 8">
    <name type="scientific">Sorangium cellulosum So0157-2</name>
    <dbReference type="NCBI Taxonomy" id="1254432"/>
    <lineage>
        <taxon>Bacteria</taxon>
        <taxon>Pseudomonadati</taxon>
        <taxon>Myxococcota</taxon>
        <taxon>Polyangia</taxon>
        <taxon>Polyangiales</taxon>
        <taxon>Polyangiaceae</taxon>
        <taxon>Sorangium</taxon>
    </lineage>
</organism>
<dbReference type="CDD" id="cd05930">
    <property type="entry name" value="A_NRPS"/>
    <property type="match status" value="1"/>
</dbReference>
<evidence type="ECO:0000256" key="2">
    <source>
        <dbReference type="ARBA" id="ARBA00006432"/>
    </source>
</evidence>
<dbReference type="SUPFAM" id="SSF52777">
    <property type="entry name" value="CoA-dependent acyltransferases"/>
    <property type="match status" value="4"/>
</dbReference>
<dbReference type="InterPro" id="IPR006162">
    <property type="entry name" value="Ppantetheine_attach_site"/>
</dbReference>
<dbReference type="PATRIC" id="fig|1254432.3.peg.2973"/>
<dbReference type="Pfam" id="PF08242">
    <property type="entry name" value="Methyltransf_12"/>
    <property type="match status" value="1"/>
</dbReference>
<evidence type="ECO:0000256" key="3">
    <source>
        <dbReference type="ARBA" id="ARBA00022450"/>
    </source>
</evidence>
<dbReference type="EMBL" id="CP003969">
    <property type="protein sequence ID" value="AGP35404.1"/>
    <property type="molecule type" value="Genomic_DNA"/>
</dbReference>
<feature type="domain" description="Carrier" evidence="6">
    <location>
        <begin position="768"/>
        <end position="843"/>
    </location>
</feature>
<dbReference type="InterPro" id="IPR020806">
    <property type="entry name" value="PKS_PP-bd"/>
</dbReference>
<dbReference type="Gene3D" id="3.30.559.30">
    <property type="entry name" value="Nonribosomal peptide synthetase, condensation domain"/>
    <property type="match status" value="2"/>
</dbReference>